<dbReference type="PANTHER" id="PTHR47890">
    <property type="entry name" value="LD24308P"/>
    <property type="match status" value="1"/>
</dbReference>
<feature type="chain" id="PRO_5012892105" evidence="1">
    <location>
        <begin position="21"/>
        <end position="662"/>
    </location>
</feature>
<dbReference type="EMBL" id="GEZM01013042">
    <property type="protein sequence ID" value="JAV92797.1"/>
    <property type="molecule type" value="Transcribed_RNA"/>
</dbReference>
<feature type="signal peptide" evidence="1">
    <location>
        <begin position="1"/>
        <end position="20"/>
    </location>
</feature>
<dbReference type="PANTHER" id="PTHR47890:SF1">
    <property type="entry name" value="LD24308P"/>
    <property type="match status" value="1"/>
</dbReference>
<organism evidence="2">
    <name type="scientific">Photinus pyralis</name>
    <name type="common">Common eastern firefly</name>
    <name type="synonym">Lampyris pyralis</name>
    <dbReference type="NCBI Taxonomy" id="7054"/>
    <lineage>
        <taxon>Eukaryota</taxon>
        <taxon>Metazoa</taxon>
        <taxon>Ecdysozoa</taxon>
        <taxon>Arthropoda</taxon>
        <taxon>Hexapoda</taxon>
        <taxon>Insecta</taxon>
        <taxon>Pterygota</taxon>
        <taxon>Neoptera</taxon>
        <taxon>Endopterygota</taxon>
        <taxon>Coleoptera</taxon>
        <taxon>Polyphaga</taxon>
        <taxon>Elateriformia</taxon>
        <taxon>Elateroidea</taxon>
        <taxon>Lampyridae</taxon>
        <taxon>Lampyrinae</taxon>
        <taxon>Photinus</taxon>
    </lineage>
</organism>
<accession>A0A1Y1NB04</accession>
<sequence>MRSIFKYVLVTVLLITSVELISISDVIDVIEIGKDVTLSLIKAWKIVEEHLDSSDISLPFVRQTERKLFQQINLIQDQLKEVNSHVDTVGSNILMSILHYTPNQMKLQLRLHSLLDYITRIKVFYRHMGNYVNGSDIEQSTLKDFAKNVISHDIGSVQNVLERIHVFITSPNSELADNGVLDLIAASLQETQGDMLCSTNQSAQQMLYNLYNTIELTELKGYMMMQFSYMLLKLYNQGNYTKEAQLMRDRYEERTVQSVQAVKKAMERSSREFWKCDPPKHIPGDTYIEVTQLLQGYVQNEVDLNPKGTCSETCAEYTYTKSHSCYKNLYCRQQRRCNGKIINCRYIDSDMWVCPADSVTNRRYEYIEYENGRVLGRKQGCQKGTVKVDSWWRWLFWHCSYCFCLCDEQGVYSDRYFNMRSAVADIANNRVVTGLRFTKKNRIIHLQIQEGKLLPHGGIDSSTIRWVPVEDYKITDRYIYNGQDYHTLTWEQRSIDLDDLIADDQHVMTGVRFKKIGTHLNFEIYITPFDFEKGQLLEPAYRSIWKDNSNTDASTHNPRTQVYLSDPDIPTRIPRASRLDSKTDQYIDFTHTDMNRDAAQTTVPFLDAQPVVPKMAVPLAGAGLYHKGSKNSGGFIAPKIVTYDYSQHLHPIFPKDELEINK</sequence>
<evidence type="ECO:0000256" key="1">
    <source>
        <dbReference type="SAM" id="SignalP"/>
    </source>
</evidence>
<dbReference type="InterPro" id="IPR032062">
    <property type="entry name" value="DUF4803"/>
</dbReference>
<evidence type="ECO:0000313" key="2">
    <source>
        <dbReference type="EMBL" id="JAV92797.1"/>
    </source>
</evidence>
<reference evidence="2" key="1">
    <citation type="journal article" date="2016" name="Sci. Rep.">
        <title>Molecular characterization of firefly nuptial gifts: a multi-omics approach sheds light on postcopulatory sexual selection.</title>
        <authorList>
            <person name="Al-Wathiqui N."/>
            <person name="Fallon T.R."/>
            <person name="South A."/>
            <person name="Weng J.K."/>
            <person name="Lewis S.M."/>
        </authorList>
    </citation>
    <scope>NUCLEOTIDE SEQUENCE</scope>
</reference>
<protein>
    <submittedName>
        <fullName evidence="2">Uncharacterized protein</fullName>
    </submittedName>
</protein>
<name>A0A1Y1NB04_PHOPY</name>
<proteinExistence type="predicted"/>
<dbReference type="AlphaFoldDB" id="A0A1Y1NB04"/>
<keyword evidence="1" id="KW-0732">Signal</keyword>
<dbReference type="Pfam" id="PF16061">
    <property type="entry name" value="DUF4803"/>
    <property type="match status" value="1"/>
</dbReference>